<dbReference type="Gene3D" id="3.20.20.100">
    <property type="entry name" value="NADP-dependent oxidoreductase domain"/>
    <property type="match status" value="1"/>
</dbReference>
<dbReference type="Pfam" id="PF00248">
    <property type="entry name" value="Aldo_ket_red"/>
    <property type="match status" value="1"/>
</dbReference>
<evidence type="ECO:0000259" key="1">
    <source>
        <dbReference type="Pfam" id="PF00248"/>
    </source>
</evidence>
<accession>A0A5C6BQ69</accession>
<reference evidence="2 3" key="1">
    <citation type="submission" date="2019-02" db="EMBL/GenBank/DDBJ databases">
        <title>Deep-cultivation of Planctomycetes and their phenomic and genomic characterization uncovers novel biology.</title>
        <authorList>
            <person name="Wiegand S."/>
            <person name="Jogler M."/>
            <person name="Boedeker C."/>
            <person name="Pinto D."/>
            <person name="Vollmers J."/>
            <person name="Rivas-Marin E."/>
            <person name="Kohn T."/>
            <person name="Peeters S.H."/>
            <person name="Heuer A."/>
            <person name="Rast P."/>
            <person name="Oberbeckmann S."/>
            <person name="Bunk B."/>
            <person name="Jeske O."/>
            <person name="Meyerdierks A."/>
            <person name="Storesund J.E."/>
            <person name="Kallscheuer N."/>
            <person name="Luecker S."/>
            <person name="Lage O.M."/>
            <person name="Pohl T."/>
            <person name="Merkel B.J."/>
            <person name="Hornburger P."/>
            <person name="Mueller R.-W."/>
            <person name="Bruemmer F."/>
            <person name="Labrenz M."/>
            <person name="Spormann A.M."/>
            <person name="Op Den Camp H."/>
            <person name="Overmann J."/>
            <person name="Amann R."/>
            <person name="Jetten M.S.M."/>
            <person name="Mascher T."/>
            <person name="Medema M.H."/>
            <person name="Devos D.P."/>
            <person name="Kaster A.-K."/>
            <person name="Ovreas L."/>
            <person name="Rohde M."/>
            <person name="Galperin M.Y."/>
            <person name="Jogler C."/>
        </authorList>
    </citation>
    <scope>NUCLEOTIDE SEQUENCE [LARGE SCALE GENOMIC DNA]</scope>
    <source>
        <strain evidence="2 3">CA54</strain>
    </source>
</reference>
<gene>
    <name evidence="2" type="primary">yhdN_2</name>
    <name evidence="2" type="ORF">CA54_30510</name>
</gene>
<keyword evidence="2" id="KW-0560">Oxidoreductase</keyword>
<dbReference type="InterPro" id="IPR006311">
    <property type="entry name" value="TAT_signal"/>
</dbReference>
<dbReference type="AlphaFoldDB" id="A0A5C6BQ69"/>
<evidence type="ECO:0000313" key="2">
    <source>
        <dbReference type="EMBL" id="TWU14208.1"/>
    </source>
</evidence>
<evidence type="ECO:0000313" key="3">
    <source>
        <dbReference type="Proteomes" id="UP000320735"/>
    </source>
</evidence>
<protein>
    <submittedName>
        <fullName evidence="2">General stress protein 69</fullName>
        <ecNumber evidence="2">1.1.1.-</ecNumber>
    </submittedName>
</protein>
<dbReference type="PANTHER" id="PTHR43312:SF1">
    <property type="entry name" value="NADP-DEPENDENT OXIDOREDUCTASE DOMAIN-CONTAINING PROTEIN"/>
    <property type="match status" value="1"/>
</dbReference>
<dbReference type="EMBL" id="SJPP01000001">
    <property type="protein sequence ID" value="TWU14208.1"/>
    <property type="molecule type" value="Genomic_DNA"/>
</dbReference>
<sequence length="354" mass="38510">MPSPNGELKRREFLKSGVVLGGATTAMSGGIFSSQACAADKGKAADQATAMPVKAFGKTGWKMPVLGMGGSAMIKQWNKEYGVGVLPLEDRVAMVRYAYDRGVRYFDTARVYAESESIMGQGLKGVRENVYLATKIADPRPTHTRASLEKSLKELQTDYVDCAQIHSPAIEKAGFAGAMKIHEQLLKLKDEGLVRFIGLTTHVAFEEVAKLVATGGFDQVLLAYAYFNRGLDTMLSHRNLQHRAVCLAKAHELGMGIVSMKVMGAGVFSHNSGNVVPGFAANRLPQLPGAAIRWVLNDERISMLNIGISIPQDIDDNIAVLSENLKLTNKDRRLLAEFSGEAYEAKPFSEMKTV</sequence>
<dbReference type="PANTHER" id="PTHR43312">
    <property type="entry name" value="D-THREO-ALDOSE 1-DEHYDROGENASE"/>
    <property type="match status" value="1"/>
</dbReference>
<dbReference type="Proteomes" id="UP000320735">
    <property type="component" value="Unassembled WGS sequence"/>
</dbReference>
<organism evidence="2 3">
    <name type="scientific">Symmachiella macrocystis</name>
    <dbReference type="NCBI Taxonomy" id="2527985"/>
    <lineage>
        <taxon>Bacteria</taxon>
        <taxon>Pseudomonadati</taxon>
        <taxon>Planctomycetota</taxon>
        <taxon>Planctomycetia</taxon>
        <taxon>Planctomycetales</taxon>
        <taxon>Planctomycetaceae</taxon>
        <taxon>Symmachiella</taxon>
    </lineage>
</organism>
<dbReference type="GO" id="GO:0016491">
    <property type="term" value="F:oxidoreductase activity"/>
    <property type="evidence" value="ECO:0007669"/>
    <property type="project" value="UniProtKB-KW"/>
</dbReference>
<dbReference type="EC" id="1.1.1.-" evidence="2"/>
<dbReference type="PRINTS" id="PR00069">
    <property type="entry name" value="ALDKETRDTASE"/>
</dbReference>
<feature type="domain" description="NADP-dependent oxidoreductase" evidence="1">
    <location>
        <begin position="66"/>
        <end position="329"/>
    </location>
</feature>
<name>A0A5C6BQ69_9PLAN</name>
<dbReference type="InterPro" id="IPR023210">
    <property type="entry name" value="NADP_OxRdtase_dom"/>
</dbReference>
<dbReference type="PROSITE" id="PS51318">
    <property type="entry name" value="TAT"/>
    <property type="match status" value="1"/>
</dbReference>
<dbReference type="SUPFAM" id="SSF51430">
    <property type="entry name" value="NAD(P)-linked oxidoreductase"/>
    <property type="match status" value="1"/>
</dbReference>
<dbReference type="RefSeq" id="WP_146371426.1">
    <property type="nucleotide sequence ID" value="NZ_SJPP01000001.1"/>
</dbReference>
<dbReference type="InterPro" id="IPR036812">
    <property type="entry name" value="NAD(P)_OxRdtase_dom_sf"/>
</dbReference>
<dbReference type="InterPro" id="IPR053135">
    <property type="entry name" value="AKR2_Oxidoreductase"/>
</dbReference>
<dbReference type="InterPro" id="IPR020471">
    <property type="entry name" value="AKR"/>
</dbReference>
<proteinExistence type="predicted"/>
<dbReference type="OrthoDB" id="9773828at2"/>
<comment type="caution">
    <text evidence="2">The sequence shown here is derived from an EMBL/GenBank/DDBJ whole genome shotgun (WGS) entry which is preliminary data.</text>
</comment>
<keyword evidence="3" id="KW-1185">Reference proteome</keyword>